<comment type="function">
    <text evidence="5">Probably involved in the biogenesis of the COX complex.</text>
</comment>
<keyword evidence="5" id="KW-0999">Mitochondrion inner membrane</keyword>
<evidence type="ECO:0000256" key="2">
    <source>
        <dbReference type="ARBA" id="ARBA00022692"/>
    </source>
</evidence>
<comment type="caution">
    <text evidence="6">The sequence shown here is derived from an EMBL/GenBank/DDBJ whole genome shotgun (WGS) entry which is preliminary data.</text>
</comment>
<evidence type="ECO:0000256" key="1">
    <source>
        <dbReference type="ARBA" id="ARBA00004370"/>
    </source>
</evidence>
<keyword evidence="5" id="KW-0496">Mitochondrion</keyword>
<accession>A0A2T9YKM8</accession>
<keyword evidence="4" id="KW-0472">Membrane</keyword>
<organism evidence="6 7">
    <name type="scientific">Smittium simulii</name>
    <dbReference type="NCBI Taxonomy" id="133385"/>
    <lineage>
        <taxon>Eukaryota</taxon>
        <taxon>Fungi</taxon>
        <taxon>Fungi incertae sedis</taxon>
        <taxon>Zoopagomycota</taxon>
        <taxon>Kickxellomycotina</taxon>
        <taxon>Harpellomycetes</taxon>
        <taxon>Harpellales</taxon>
        <taxon>Legeriomycetaceae</taxon>
        <taxon>Smittium</taxon>
    </lineage>
</organism>
<keyword evidence="2" id="KW-0812">Transmembrane</keyword>
<dbReference type="GO" id="GO:0005743">
    <property type="term" value="C:mitochondrial inner membrane"/>
    <property type="evidence" value="ECO:0007669"/>
    <property type="project" value="UniProtKB-SubCell"/>
</dbReference>
<dbReference type="InterPro" id="IPR045214">
    <property type="entry name" value="Surf1/Surf4"/>
</dbReference>
<evidence type="ECO:0000256" key="3">
    <source>
        <dbReference type="ARBA" id="ARBA00022989"/>
    </source>
</evidence>
<dbReference type="Pfam" id="PF02104">
    <property type="entry name" value="SURF1"/>
    <property type="match status" value="1"/>
</dbReference>
<protein>
    <recommendedName>
        <fullName evidence="5">SURF1-like protein</fullName>
    </recommendedName>
</protein>
<evidence type="ECO:0000313" key="7">
    <source>
        <dbReference type="Proteomes" id="UP000245383"/>
    </source>
</evidence>
<reference evidence="6 7" key="1">
    <citation type="journal article" date="2018" name="MBio">
        <title>Comparative Genomics Reveals the Core Gene Toolbox for the Fungus-Insect Symbiosis.</title>
        <authorList>
            <person name="Wang Y."/>
            <person name="Stata M."/>
            <person name="Wang W."/>
            <person name="Stajich J.E."/>
            <person name="White M.M."/>
            <person name="Moncalvo J.M."/>
        </authorList>
    </citation>
    <scope>NUCLEOTIDE SEQUENCE [LARGE SCALE GENOMIC DNA]</scope>
    <source>
        <strain evidence="6 7">SWE-8-4</strain>
    </source>
</reference>
<keyword evidence="3" id="KW-1133">Transmembrane helix</keyword>
<dbReference type="Proteomes" id="UP000245383">
    <property type="component" value="Unassembled WGS sequence"/>
</dbReference>
<evidence type="ECO:0000313" key="6">
    <source>
        <dbReference type="EMBL" id="PVU92890.1"/>
    </source>
</evidence>
<evidence type="ECO:0000256" key="4">
    <source>
        <dbReference type="ARBA" id="ARBA00023136"/>
    </source>
</evidence>
<gene>
    <name evidence="6" type="ORF">BB561_003552</name>
</gene>
<dbReference type="PANTHER" id="PTHR23427:SF2">
    <property type="entry name" value="SURFEIT LOCUS PROTEIN 1"/>
    <property type="match status" value="1"/>
</dbReference>
<name>A0A2T9YKM8_9FUNG</name>
<dbReference type="CDD" id="cd06662">
    <property type="entry name" value="SURF1"/>
    <property type="match status" value="1"/>
</dbReference>
<dbReference type="PANTHER" id="PTHR23427">
    <property type="entry name" value="SURFEIT LOCUS PROTEIN"/>
    <property type="match status" value="1"/>
</dbReference>
<dbReference type="EMBL" id="MBFR01000145">
    <property type="protein sequence ID" value="PVU92890.1"/>
    <property type="molecule type" value="Genomic_DNA"/>
</dbReference>
<comment type="subcellular location">
    <subcellularLocation>
        <location evidence="1">Membrane</location>
    </subcellularLocation>
    <subcellularLocation>
        <location evidence="5">Mitochondrion inner membrane</location>
        <topology evidence="5">Multi-pass membrane protein</topology>
    </subcellularLocation>
</comment>
<sequence>MPVFGSIFNKPSFYFKSNTFTTVKFEALNKHLPFTKAKDFSLFKRKYVFKSKAKLNDQSVLELQWRKKFYSLKTLSLLSIPVISFGLGWWQYQRLHWKTDLINKISDRIDKEPETCPLSLSEKLMDDWQYRKVFLVGTFDHSKEMLVGPVSRDGVHGYKVITPLVREDGSKVLVQRGWVQGKVKIFATVSLGQKPNFTTPDSKPEKNEWYIVDRNKMAEFSSAQPYIFEQVYRK</sequence>
<dbReference type="OrthoDB" id="10040024at2759"/>
<proteinExistence type="inferred from homology"/>
<dbReference type="PROSITE" id="PS50895">
    <property type="entry name" value="SURF1"/>
    <property type="match status" value="1"/>
</dbReference>
<dbReference type="AlphaFoldDB" id="A0A2T9YKM8"/>
<keyword evidence="7" id="KW-1185">Reference proteome</keyword>
<dbReference type="GO" id="GO:0033617">
    <property type="term" value="P:mitochondrial respiratory chain complex IV assembly"/>
    <property type="evidence" value="ECO:0007669"/>
    <property type="project" value="TreeGrafter"/>
</dbReference>
<evidence type="ECO:0000256" key="5">
    <source>
        <dbReference type="RuleBase" id="RU363076"/>
    </source>
</evidence>
<dbReference type="InterPro" id="IPR002994">
    <property type="entry name" value="Surf1/Shy1"/>
</dbReference>
<dbReference type="STRING" id="133385.A0A2T9YKM8"/>
<comment type="similarity">
    <text evidence="5">Belongs to the SURF1 family.</text>
</comment>